<dbReference type="Proteomes" id="UP001332931">
    <property type="component" value="Unassembled WGS sequence"/>
</dbReference>
<name>A0ABU7RBY1_9ACTN</name>
<evidence type="ECO:0000256" key="1">
    <source>
        <dbReference type="SAM" id="MobiDB-lite"/>
    </source>
</evidence>
<feature type="region of interest" description="Disordered" evidence="1">
    <location>
        <begin position="325"/>
        <end position="370"/>
    </location>
</feature>
<keyword evidence="3" id="KW-1185">Reference proteome</keyword>
<evidence type="ECO:0000313" key="3">
    <source>
        <dbReference type="Proteomes" id="UP001332931"/>
    </source>
</evidence>
<reference evidence="2 3" key="1">
    <citation type="submission" date="2024-01" db="EMBL/GenBank/DDBJ databases">
        <title>Description of Olsenella sp. nov., isolated from pig feces.</title>
        <authorList>
            <person name="Chang Y.-H."/>
        </authorList>
    </citation>
    <scope>NUCLEOTIDE SEQUENCE [LARGE SCALE GENOMIC DNA]</scope>
    <source>
        <strain evidence="2 3">YH-ols2223</strain>
    </source>
</reference>
<sequence length="510" mass="56310">MNVRRAIDVVDLVIDEENPRFEAVSTEDDAIYSILVDQRLGNGNKILNLARDIAEHGLNASELLVVSPKEGTRTYLVREGNRRVTAIKLSLNSARIPEDFRKLAPQFEELAPAMQAHRCIECCVCDDEQEIRRLLLLRHGGENNGIGTVKWNSTQTTRFNEEANPQTARALSFVKHLQRDYGQGDLFIAAAVIPPTNLGRLITTPEVREMLSIDVAASDARYRGGHDDLLLDVLSTLKDKGVGAIYDKRARMRLVEEAAERIEPDGARQVRLSLGTPDEYEGEGSLGGSGCNVVIPGTERAHTSAGVPVDATSLDFQHATRMQATAGAPEYQQARDAPDESVAGEEQTDTAGTSGATRRKPVSHSHEKKMFGHALRPKGCRSNDLYRGIDWIDEQYLKHSGELVHLLPILAFSLRLLMETVAREYFESKGEDYGDKALTNFLKGVAKPAISAKVDTAGRNNMVLASEWIDGKFNFEALFAKWAHGTLAVDRSALVRQSELVALIIDEVWT</sequence>
<gene>
    <name evidence="2" type="ORF">VXJ25_08905</name>
</gene>
<accession>A0ABU7RBY1</accession>
<protein>
    <recommendedName>
        <fullName evidence="4">ParB/Sulfiredoxin domain-containing protein</fullName>
    </recommendedName>
</protein>
<evidence type="ECO:0000313" key="2">
    <source>
        <dbReference type="EMBL" id="MEE6148096.1"/>
    </source>
</evidence>
<proteinExistence type="predicted"/>
<evidence type="ECO:0008006" key="4">
    <source>
        <dbReference type="Google" id="ProtNLM"/>
    </source>
</evidence>
<organism evidence="2 3">
    <name type="scientific">Olsenella absiana</name>
    <dbReference type="NCBI Taxonomy" id="3115222"/>
    <lineage>
        <taxon>Bacteria</taxon>
        <taxon>Bacillati</taxon>
        <taxon>Actinomycetota</taxon>
        <taxon>Coriobacteriia</taxon>
        <taxon>Coriobacteriales</taxon>
        <taxon>Atopobiaceae</taxon>
        <taxon>Olsenella</taxon>
    </lineage>
</organism>
<comment type="caution">
    <text evidence="2">The sequence shown here is derived from an EMBL/GenBank/DDBJ whole genome shotgun (WGS) entry which is preliminary data.</text>
</comment>
<dbReference type="EMBL" id="JAZGJQ010000013">
    <property type="protein sequence ID" value="MEE6148096.1"/>
    <property type="molecule type" value="Genomic_DNA"/>
</dbReference>